<dbReference type="AlphaFoldDB" id="A0A9P8QAR9"/>
<proteinExistence type="predicted"/>
<keyword evidence="3" id="KW-1185">Reference proteome</keyword>
<evidence type="ECO:0000313" key="3">
    <source>
        <dbReference type="Proteomes" id="UP000774326"/>
    </source>
</evidence>
<reference evidence="2" key="1">
    <citation type="journal article" date="2021" name="Open Biol.">
        <title>Shared evolutionary footprints suggest mitochondrial oxidative damage underlies multiple complex I losses in fungi.</title>
        <authorList>
            <person name="Schikora-Tamarit M.A."/>
            <person name="Marcet-Houben M."/>
            <person name="Nosek J."/>
            <person name="Gabaldon T."/>
        </authorList>
    </citation>
    <scope>NUCLEOTIDE SEQUENCE</scope>
    <source>
        <strain evidence="2">CBS2887</strain>
    </source>
</reference>
<dbReference type="EMBL" id="JAEUBG010000805">
    <property type="protein sequence ID" value="KAH3687488.1"/>
    <property type="molecule type" value="Genomic_DNA"/>
</dbReference>
<evidence type="ECO:0000313" key="2">
    <source>
        <dbReference type="EMBL" id="KAH3687488.1"/>
    </source>
</evidence>
<reference evidence="2" key="2">
    <citation type="submission" date="2021-01" db="EMBL/GenBank/DDBJ databases">
        <authorList>
            <person name="Schikora-Tamarit M.A."/>
        </authorList>
    </citation>
    <scope>NUCLEOTIDE SEQUENCE</scope>
    <source>
        <strain evidence="2">CBS2887</strain>
    </source>
</reference>
<feature type="compositionally biased region" description="Polar residues" evidence="1">
    <location>
        <begin position="43"/>
        <end position="61"/>
    </location>
</feature>
<feature type="region of interest" description="Disordered" evidence="1">
    <location>
        <begin position="43"/>
        <end position="83"/>
    </location>
</feature>
<name>A0A9P8QAR9_WICPI</name>
<evidence type="ECO:0000256" key="1">
    <source>
        <dbReference type="SAM" id="MobiDB-lite"/>
    </source>
</evidence>
<accession>A0A9P8QAR9</accession>
<feature type="compositionally biased region" description="Polar residues" evidence="1">
    <location>
        <begin position="74"/>
        <end position="83"/>
    </location>
</feature>
<organism evidence="2 3">
    <name type="scientific">Wickerhamomyces pijperi</name>
    <name type="common">Yeast</name>
    <name type="synonym">Pichia pijperi</name>
    <dbReference type="NCBI Taxonomy" id="599730"/>
    <lineage>
        <taxon>Eukaryota</taxon>
        <taxon>Fungi</taxon>
        <taxon>Dikarya</taxon>
        <taxon>Ascomycota</taxon>
        <taxon>Saccharomycotina</taxon>
        <taxon>Saccharomycetes</taxon>
        <taxon>Phaffomycetales</taxon>
        <taxon>Wickerhamomycetaceae</taxon>
        <taxon>Wickerhamomyces</taxon>
    </lineage>
</organism>
<gene>
    <name evidence="2" type="ORF">WICPIJ_001519</name>
</gene>
<protein>
    <submittedName>
        <fullName evidence="2">Uncharacterized protein</fullName>
    </submittedName>
</protein>
<dbReference type="Proteomes" id="UP000774326">
    <property type="component" value="Unassembled WGS sequence"/>
</dbReference>
<sequence length="416" mass="47628">MVETTLADLLIIATNISPYLSATIFSPDFPKTTDIKTDIQDESYQQDNQEPNKRQIQSMPQNDKRVTDCPTKPEQFSPNTTGTEGFDTIGVPFQSVKQFDEKRFLVLQTLKIFWKDYSLGSILYRDKVGPTKTVSPLKLTQMCFANLDLEVVSGGHQWSAITQQCPCCNTTEKFNLYYFISEDEFQERSATLAKDMPKTSARAENHTVKFEETMEFQQHFNTAIFKEFLKLPKLTVSYLTYVKYFAAVLREASKKGQCVQKVFPFGLSLKIDNTRVKKLRMGTQTNPFSTGSDSLVITAEINGWPVAEASEFDDDQRKIHRWFESTSIEVEISFTISNNLTVEDINIERSTLITKPLGTQAPNKMKRIRLFSPETHSRVNSNGIPEPIDQSIQNLFEQCCEHATLNSTKTRFEERW</sequence>
<comment type="caution">
    <text evidence="2">The sequence shown here is derived from an EMBL/GenBank/DDBJ whole genome shotgun (WGS) entry which is preliminary data.</text>
</comment>